<protein>
    <submittedName>
        <fullName evidence="1">Uncharacterized protein</fullName>
    </submittedName>
</protein>
<name>A0ACB9G6J3_CICIN</name>
<evidence type="ECO:0000313" key="2">
    <source>
        <dbReference type="Proteomes" id="UP001055811"/>
    </source>
</evidence>
<reference evidence="1 2" key="2">
    <citation type="journal article" date="2022" name="Mol. Ecol. Resour.">
        <title>The genomes of chicory, endive, great burdock and yacon provide insights into Asteraceae paleo-polyploidization history and plant inulin production.</title>
        <authorList>
            <person name="Fan W."/>
            <person name="Wang S."/>
            <person name="Wang H."/>
            <person name="Wang A."/>
            <person name="Jiang F."/>
            <person name="Liu H."/>
            <person name="Zhao H."/>
            <person name="Xu D."/>
            <person name="Zhang Y."/>
        </authorList>
    </citation>
    <scope>NUCLEOTIDE SEQUENCE [LARGE SCALE GENOMIC DNA]</scope>
    <source>
        <strain evidence="2">cv. Punajuju</strain>
        <tissue evidence="1">Leaves</tissue>
    </source>
</reference>
<proteinExistence type="predicted"/>
<keyword evidence="2" id="KW-1185">Reference proteome</keyword>
<gene>
    <name evidence="1" type="ORF">L2E82_08094</name>
</gene>
<evidence type="ECO:0000313" key="1">
    <source>
        <dbReference type="EMBL" id="KAI3778711.1"/>
    </source>
</evidence>
<reference evidence="2" key="1">
    <citation type="journal article" date="2022" name="Mol. Ecol. Resour.">
        <title>The genomes of chicory, endive, great burdock and yacon provide insights into Asteraceae palaeo-polyploidization history and plant inulin production.</title>
        <authorList>
            <person name="Fan W."/>
            <person name="Wang S."/>
            <person name="Wang H."/>
            <person name="Wang A."/>
            <person name="Jiang F."/>
            <person name="Liu H."/>
            <person name="Zhao H."/>
            <person name="Xu D."/>
            <person name="Zhang Y."/>
        </authorList>
    </citation>
    <scope>NUCLEOTIDE SEQUENCE [LARGE SCALE GENOMIC DNA]</scope>
    <source>
        <strain evidence="2">cv. Punajuju</strain>
    </source>
</reference>
<sequence>MVGSSKIHFVALLLISLASHVKSDASDHRYSDGDTIPIYGNKVGPYSNPQETYDYYNLPFCSPDAVKEKKVVPNNTLTEKPLVPTPYKVEFLVDKEFELLCNKRLKKPDISQFQSVVEKDYSILWYCDDLPVQGFIGRVERNHRDESIKSKYFLYNHFDFEIFYNKDRVIEILVQSDPNFVVDITEDKEVDVNFTYSVRWMGTKQSFDERMQRYVISSNPYVVADVTEDKKSFDTIHGYSIANSSFTILILIICILIFYKRVLQKEICRTVSILILGVTDVFQLYLQGVFLNAFMIVYAITSVISGYKSDSFYCQLEGTNWMKNLLLTGGLYFGPLFLTFSFDNTVVVFYGSSAALPLGETIILSLLWILLALPLLLFGAVIGKNKKPDFKAPCKTTKCPREVPQLRWYKHILPQILLAGFLSFSVINIQLHDILSTVWGYGVYIFYNSMSIMFFLLLIITSLVSVVMTYFQLAAEDHEWWWRSFFIEVPQLSANLEGNEVILINQESRDCNDVSLE</sequence>
<dbReference type="EMBL" id="CM042010">
    <property type="protein sequence ID" value="KAI3778711.1"/>
    <property type="molecule type" value="Genomic_DNA"/>
</dbReference>
<accession>A0ACB9G6J3</accession>
<organism evidence="1 2">
    <name type="scientific">Cichorium intybus</name>
    <name type="common">Chicory</name>
    <dbReference type="NCBI Taxonomy" id="13427"/>
    <lineage>
        <taxon>Eukaryota</taxon>
        <taxon>Viridiplantae</taxon>
        <taxon>Streptophyta</taxon>
        <taxon>Embryophyta</taxon>
        <taxon>Tracheophyta</taxon>
        <taxon>Spermatophyta</taxon>
        <taxon>Magnoliopsida</taxon>
        <taxon>eudicotyledons</taxon>
        <taxon>Gunneridae</taxon>
        <taxon>Pentapetalae</taxon>
        <taxon>asterids</taxon>
        <taxon>campanulids</taxon>
        <taxon>Asterales</taxon>
        <taxon>Asteraceae</taxon>
        <taxon>Cichorioideae</taxon>
        <taxon>Cichorieae</taxon>
        <taxon>Cichoriinae</taxon>
        <taxon>Cichorium</taxon>
    </lineage>
</organism>
<comment type="caution">
    <text evidence="1">The sequence shown here is derived from an EMBL/GenBank/DDBJ whole genome shotgun (WGS) entry which is preliminary data.</text>
</comment>
<dbReference type="Proteomes" id="UP001055811">
    <property type="component" value="Linkage Group LG02"/>
</dbReference>